<proteinExistence type="inferred from homology"/>
<dbReference type="Proteomes" id="UP000887013">
    <property type="component" value="Unassembled WGS sequence"/>
</dbReference>
<accession>A0A8X6TH61</accession>
<evidence type="ECO:0000256" key="5">
    <source>
        <dbReference type="ARBA" id="ARBA00023098"/>
    </source>
</evidence>
<evidence type="ECO:0000256" key="4">
    <source>
        <dbReference type="ARBA" id="ARBA00022963"/>
    </source>
</evidence>
<dbReference type="GO" id="GO:0035556">
    <property type="term" value="P:intracellular signal transduction"/>
    <property type="evidence" value="ECO:0007669"/>
    <property type="project" value="InterPro"/>
</dbReference>
<dbReference type="OrthoDB" id="6426969at2759"/>
<dbReference type="CDD" id="cd09141">
    <property type="entry name" value="PLDc_vPLD1_2_yPLD_like_2"/>
    <property type="match status" value="1"/>
</dbReference>
<evidence type="ECO:0000256" key="6">
    <source>
        <dbReference type="PIRNR" id="PIRNR009376"/>
    </source>
</evidence>
<reference evidence="8" key="1">
    <citation type="submission" date="2020-08" db="EMBL/GenBank/DDBJ databases">
        <title>Multicomponent nature underlies the extraordinary mechanical properties of spider dragline silk.</title>
        <authorList>
            <person name="Kono N."/>
            <person name="Nakamura H."/>
            <person name="Mori M."/>
            <person name="Yoshida Y."/>
            <person name="Ohtoshi R."/>
            <person name="Malay A.D."/>
            <person name="Moran D.A.P."/>
            <person name="Tomita M."/>
            <person name="Numata K."/>
            <person name="Arakawa K."/>
        </authorList>
    </citation>
    <scope>NUCLEOTIDE SEQUENCE</scope>
</reference>
<feature type="domain" description="PLD phosphodiesterase" evidence="7">
    <location>
        <begin position="340"/>
        <end position="367"/>
    </location>
</feature>
<dbReference type="InterPro" id="IPR015679">
    <property type="entry name" value="PLipase_D_fam"/>
</dbReference>
<dbReference type="PANTHER" id="PTHR18896">
    <property type="entry name" value="PHOSPHOLIPASE D"/>
    <property type="match status" value="1"/>
</dbReference>
<keyword evidence="2" id="KW-0677">Repeat</keyword>
<evidence type="ECO:0000313" key="9">
    <source>
        <dbReference type="Proteomes" id="UP000887013"/>
    </source>
</evidence>
<comment type="similarity">
    <text evidence="6">Belongs to the phospholipase D family.</text>
</comment>
<dbReference type="PROSITE" id="PS50035">
    <property type="entry name" value="PLD"/>
    <property type="match status" value="2"/>
</dbReference>
<dbReference type="EMBL" id="BMAW01009525">
    <property type="protein sequence ID" value="GFT14259.1"/>
    <property type="molecule type" value="Genomic_DNA"/>
</dbReference>
<dbReference type="PIRSF" id="PIRSF009376">
    <property type="entry name" value="Phospholipase_D_euk"/>
    <property type="match status" value="1"/>
</dbReference>
<dbReference type="GO" id="GO:0060627">
    <property type="term" value="P:regulation of vesicle-mediated transport"/>
    <property type="evidence" value="ECO:0007669"/>
    <property type="project" value="TreeGrafter"/>
</dbReference>
<protein>
    <recommendedName>
        <fullName evidence="6">Phospholipase</fullName>
        <ecNumber evidence="6">3.1.4.4</ecNumber>
    </recommendedName>
</protein>
<evidence type="ECO:0000259" key="7">
    <source>
        <dbReference type="PROSITE" id="PS50035"/>
    </source>
</evidence>
<gene>
    <name evidence="8" type="primary">PLD1</name>
    <name evidence="8" type="ORF">NPIL_390342</name>
</gene>
<dbReference type="CDD" id="cd09138">
    <property type="entry name" value="PLDc_vPLD1_2_yPLD_like_1"/>
    <property type="match status" value="1"/>
</dbReference>
<dbReference type="EC" id="3.1.4.4" evidence="6"/>
<sequence>MILPKAALWNNMCNYSIKPPEYKTSLLRIGTPKHVYPKLFRVSLKNNLLFQLEFLEIGPLSFVEDFGLKGKEGFVSRKYNEMDSSLRLCGRICEFEMWPFWKKRQWTVNTILCHIINCFIPRGIPMCVETIGNSLQNQGWLFIKENFAAFIEPRSGRVEHVILFDRGFRVDTHKYKARVLIQNLSRHMHVKCESEEQAQLWMEEFNFVLDNGSKDFVTLNRYGSFAPPRPLTECRWIVDGATYFEAVAEVLDKATEEIYIADWWLSPEIYMKRPTVHGHYWQLDYILKRKARAGVRIYVLLYKELELALGINSHHSEKKLRKMHKNIKVIRHPEVSKGVLLWAHHEKIVCVDQTYAFVGGLDLCYGRWDDYQHKLSDFGDVEKKIKVLRHMAITPRRDSTMKFATETRSSNSVPDLSSDVEMSHQILEKFEPVEKKTVFFRTAIRKYQATHTFERIKKRLSIEAAMDASDNEKAFAYLQPADRRRTIQEMALLVLGMNRKFRLWHGKDYANFINKDILQLHQPYSVIDKFGKKNLNLSEVCPKDSSCPYLMPKAYASMGDNMPSILSDTIGTIFRAECQVLRSLSYWSGGILETERSIHEAYINIIQDSKHFLYIENQFFITQPSGEKNVFNGIADTLYHRILKAYREKAPYHVYVVVPLLPAFEGELGTGSGTCMQAVMYWNYKSICRGPTSLHQRLSKIIKDPSMYISFCGLRAYGTLLHELVTELVYVHSKLLIADDQVAIIGSANINDRSLLGRRDSEIAVVIKDTHFLDKEDGRPHEAGKFCSSLRHAIFREHLGLMACPGSDMKLRDPSSKQFFENIWLKTAIENTKIYEEVFHCIPSDKVQSFRDLKNQQLIPPLATSNPEEARKKLRDIRGYLVAFPYFFLCNEKLALTLSTKERYLPISVWT</sequence>
<dbReference type="SMART" id="SM00155">
    <property type="entry name" value="PLDc"/>
    <property type="match status" value="2"/>
</dbReference>
<dbReference type="GO" id="GO:0006654">
    <property type="term" value="P:phosphatidic acid biosynthetic process"/>
    <property type="evidence" value="ECO:0007669"/>
    <property type="project" value="InterPro"/>
</dbReference>
<dbReference type="InterPro" id="IPR001736">
    <property type="entry name" value="PLipase_D/transphosphatidylase"/>
</dbReference>
<dbReference type="Gene3D" id="3.30.870.10">
    <property type="entry name" value="Endonuclease Chain A"/>
    <property type="match status" value="2"/>
</dbReference>
<dbReference type="InterPro" id="IPR025202">
    <property type="entry name" value="PLD-like_dom"/>
</dbReference>
<dbReference type="AlphaFoldDB" id="A0A8X6TH61"/>
<keyword evidence="4 6" id="KW-0442">Lipid degradation</keyword>
<dbReference type="PANTHER" id="PTHR18896:SF76">
    <property type="entry name" value="PHOSPHOLIPASE"/>
    <property type="match status" value="1"/>
</dbReference>
<comment type="caution">
    <text evidence="8">The sequence shown here is derived from an EMBL/GenBank/DDBJ whole genome shotgun (WGS) entry which is preliminary data.</text>
</comment>
<keyword evidence="5" id="KW-0443">Lipid metabolism</keyword>
<name>A0A8X6TH61_NEPPI</name>
<evidence type="ECO:0000256" key="1">
    <source>
        <dbReference type="ARBA" id="ARBA00000798"/>
    </source>
</evidence>
<evidence type="ECO:0000256" key="3">
    <source>
        <dbReference type="ARBA" id="ARBA00022801"/>
    </source>
</evidence>
<feature type="domain" description="PLD phosphodiesterase" evidence="7">
    <location>
        <begin position="727"/>
        <end position="754"/>
    </location>
</feature>
<keyword evidence="3 6" id="KW-0378">Hydrolase</keyword>
<evidence type="ECO:0000313" key="8">
    <source>
        <dbReference type="EMBL" id="GFT14259.1"/>
    </source>
</evidence>
<organism evidence="8 9">
    <name type="scientific">Nephila pilipes</name>
    <name type="common">Giant wood spider</name>
    <name type="synonym">Nephila maculata</name>
    <dbReference type="NCBI Taxonomy" id="299642"/>
    <lineage>
        <taxon>Eukaryota</taxon>
        <taxon>Metazoa</taxon>
        <taxon>Ecdysozoa</taxon>
        <taxon>Arthropoda</taxon>
        <taxon>Chelicerata</taxon>
        <taxon>Arachnida</taxon>
        <taxon>Araneae</taxon>
        <taxon>Araneomorphae</taxon>
        <taxon>Entelegynae</taxon>
        <taxon>Araneoidea</taxon>
        <taxon>Nephilidae</taxon>
        <taxon>Nephila</taxon>
    </lineage>
</organism>
<keyword evidence="9" id="KW-1185">Reference proteome</keyword>
<comment type="catalytic activity">
    <reaction evidence="1 6">
        <text>a 1,2-diacyl-sn-glycero-3-phosphocholine + H2O = a 1,2-diacyl-sn-glycero-3-phosphate + choline + H(+)</text>
        <dbReference type="Rhea" id="RHEA:14445"/>
        <dbReference type="ChEBI" id="CHEBI:15354"/>
        <dbReference type="ChEBI" id="CHEBI:15377"/>
        <dbReference type="ChEBI" id="CHEBI:15378"/>
        <dbReference type="ChEBI" id="CHEBI:57643"/>
        <dbReference type="ChEBI" id="CHEBI:58608"/>
        <dbReference type="EC" id="3.1.4.4"/>
    </reaction>
</comment>
<evidence type="ECO:0000256" key="2">
    <source>
        <dbReference type="ARBA" id="ARBA00022737"/>
    </source>
</evidence>
<dbReference type="Pfam" id="PF00614">
    <property type="entry name" value="PLDc"/>
    <property type="match status" value="1"/>
</dbReference>
<dbReference type="FunFam" id="3.30.870.10:FF:000011">
    <property type="entry name" value="Phospholipase"/>
    <property type="match status" value="1"/>
</dbReference>
<dbReference type="Pfam" id="PF13091">
    <property type="entry name" value="PLDc_2"/>
    <property type="match status" value="1"/>
</dbReference>
<dbReference type="GO" id="GO:0004630">
    <property type="term" value="F:phospholipase D activity"/>
    <property type="evidence" value="ECO:0007669"/>
    <property type="project" value="UniProtKB-UniRule"/>
</dbReference>
<dbReference type="SUPFAM" id="SSF56024">
    <property type="entry name" value="Phospholipase D/nuclease"/>
    <property type="match status" value="2"/>
</dbReference>
<dbReference type="InterPro" id="IPR016555">
    <property type="entry name" value="PLipase_D_euk"/>
</dbReference>
<dbReference type="GO" id="GO:0009395">
    <property type="term" value="P:phospholipid catabolic process"/>
    <property type="evidence" value="ECO:0007669"/>
    <property type="project" value="TreeGrafter"/>
</dbReference>